<accession>A0AA35S7Z8</accession>
<evidence type="ECO:0000313" key="2">
    <source>
        <dbReference type="Proteomes" id="UP001174909"/>
    </source>
</evidence>
<gene>
    <name evidence="1" type="ORF">GBAR_LOCUS13944</name>
</gene>
<keyword evidence="2" id="KW-1185">Reference proteome</keyword>
<proteinExistence type="predicted"/>
<sequence length="50" mass="5554">MQNEILTHYYSQGVVAFHCEALSSLLQFGLEATAVCPSSTPGFKHWRKAV</sequence>
<name>A0AA35S7Z8_GEOBA</name>
<dbReference type="EMBL" id="CASHTH010002042">
    <property type="protein sequence ID" value="CAI8023912.1"/>
    <property type="molecule type" value="Genomic_DNA"/>
</dbReference>
<comment type="caution">
    <text evidence="1">The sequence shown here is derived from an EMBL/GenBank/DDBJ whole genome shotgun (WGS) entry which is preliminary data.</text>
</comment>
<protein>
    <submittedName>
        <fullName evidence="1">Uncharacterized protein</fullName>
    </submittedName>
</protein>
<dbReference type="AlphaFoldDB" id="A0AA35S7Z8"/>
<organism evidence="1 2">
    <name type="scientific">Geodia barretti</name>
    <name type="common">Barrett's horny sponge</name>
    <dbReference type="NCBI Taxonomy" id="519541"/>
    <lineage>
        <taxon>Eukaryota</taxon>
        <taxon>Metazoa</taxon>
        <taxon>Porifera</taxon>
        <taxon>Demospongiae</taxon>
        <taxon>Heteroscleromorpha</taxon>
        <taxon>Tetractinellida</taxon>
        <taxon>Astrophorina</taxon>
        <taxon>Geodiidae</taxon>
        <taxon>Geodia</taxon>
    </lineage>
</organism>
<reference evidence="1" key="1">
    <citation type="submission" date="2023-03" db="EMBL/GenBank/DDBJ databases">
        <authorList>
            <person name="Steffen K."/>
            <person name="Cardenas P."/>
        </authorList>
    </citation>
    <scope>NUCLEOTIDE SEQUENCE</scope>
</reference>
<evidence type="ECO:0000313" key="1">
    <source>
        <dbReference type="EMBL" id="CAI8023912.1"/>
    </source>
</evidence>
<dbReference type="Proteomes" id="UP001174909">
    <property type="component" value="Unassembled WGS sequence"/>
</dbReference>